<name>A0A838YJD8_9GAMM</name>
<comment type="caution">
    <text evidence="2">The sequence shown here is derived from an EMBL/GenBank/DDBJ whole genome shotgun (WGS) entry which is preliminary data.</text>
</comment>
<keyword evidence="1" id="KW-1133">Transmembrane helix</keyword>
<dbReference type="Proteomes" id="UP000585327">
    <property type="component" value="Unassembled WGS sequence"/>
</dbReference>
<feature type="transmembrane region" description="Helical" evidence="1">
    <location>
        <begin position="31"/>
        <end position="53"/>
    </location>
</feature>
<organism evidence="2 3">
    <name type="scientific">SAR86 cluster bacterium</name>
    <dbReference type="NCBI Taxonomy" id="2030880"/>
    <lineage>
        <taxon>Bacteria</taxon>
        <taxon>Pseudomonadati</taxon>
        <taxon>Pseudomonadota</taxon>
        <taxon>Gammaproteobacteria</taxon>
        <taxon>SAR86 cluster</taxon>
    </lineage>
</organism>
<evidence type="ECO:0000313" key="2">
    <source>
        <dbReference type="EMBL" id="MBA4723700.1"/>
    </source>
</evidence>
<reference evidence="2 3" key="1">
    <citation type="submission" date="2020-06" db="EMBL/GenBank/DDBJ databases">
        <title>Dysbiosis in marine aquaculture revealed through microbiome analysis: reverse ecology for environmental sustainability.</title>
        <authorList>
            <person name="Haro-Moreno J.M."/>
            <person name="Coutinho F.H."/>
            <person name="Zaragoza-Solas A."/>
            <person name="Picazo A."/>
            <person name="Almagro-Moreno S."/>
            <person name="Lopez-Perez M."/>
        </authorList>
    </citation>
    <scope>NUCLEOTIDE SEQUENCE [LARGE SCALE GENOMIC DNA]</scope>
    <source>
        <strain evidence="2">MCMED-G42</strain>
    </source>
</reference>
<gene>
    <name evidence="2" type="ORF">H2021_00630</name>
</gene>
<evidence type="ECO:0000313" key="3">
    <source>
        <dbReference type="Proteomes" id="UP000585327"/>
    </source>
</evidence>
<accession>A0A838YJD8</accession>
<dbReference type="EMBL" id="JACETM010000002">
    <property type="protein sequence ID" value="MBA4723700.1"/>
    <property type="molecule type" value="Genomic_DNA"/>
</dbReference>
<protein>
    <submittedName>
        <fullName evidence="2">DUF2970 domain-containing protein</fullName>
    </submittedName>
</protein>
<sequence length="54" mass="6402">MWFKRIIYGLLGVRNSNELNKDLNNFTIKKLVLLFILLNSVFIILIIAITRFFT</sequence>
<evidence type="ECO:0000256" key="1">
    <source>
        <dbReference type="SAM" id="Phobius"/>
    </source>
</evidence>
<keyword evidence="1" id="KW-0812">Transmembrane</keyword>
<keyword evidence="1" id="KW-0472">Membrane</keyword>
<proteinExistence type="predicted"/>
<dbReference type="AlphaFoldDB" id="A0A838YJD8"/>